<name>A0A402AUG3_9CHLR</name>
<proteinExistence type="predicted"/>
<reference evidence="2" key="1">
    <citation type="submission" date="2018-12" db="EMBL/GenBank/DDBJ databases">
        <title>Tengunoibacter tsumagoiensis gen. nov., sp. nov., Dictyobacter kobayashii sp. nov., D. alpinus sp. nov., and D. joshuensis sp. nov. and description of Dictyobacteraceae fam. nov. within the order Ktedonobacterales isolated from Tengu-no-mugimeshi.</title>
        <authorList>
            <person name="Wang C.M."/>
            <person name="Zheng Y."/>
            <person name="Sakai Y."/>
            <person name="Toyoda A."/>
            <person name="Minakuchi Y."/>
            <person name="Abe K."/>
            <person name="Yokota A."/>
            <person name="Yabe S."/>
        </authorList>
    </citation>
    <scope>NUCLEOTIDE SEQUENCE [LARGE SCALE GENOMIC DNA]</scope>
    <source>
        <strain evidence="2">Uno11</strain>
    </source>
</reference>
<evidence type="ECO:0000313" key="1">
    <source>
        <dbReference type="EMBL" id="GCE22734.1"/>
    </source>
</evidence>
<organism evidence="1 2">
    <name type="scientific">Dictyobacter kobayashii</name>
    <dbReference type="NCBI Taxonomy" id="2014872"/>
    <lineage>
        <taxon>Bacteria</taxon>
        <taxon>Bacillati</taxon>
        <taxon>Chloroflexota</taxon>
        <taxon>Ktedonobacteria</taxon>
        <taxon>Ktedonobacterales</taxon>
        <taxon>Dictyobacteraceae</taxon>
        <taxon>Dictyobacter</taxon>
    </lineage>
</organism>
<dbReference type="Proteomes" id="UP000287188">
    <property type="component" value="Unassembled WGS sequence"/>
</dbReference>
<protein>
    <submittedName>
        <fullName evidence="1">Uncharacterized protein</fullName>
    </submittedName>
</protein>
<keyword evidence="2" id="KW-1185">Reference proteome</keyword>
<evidence type="ECO:0000313" key="2">
    <source>
        <dbReference type="Proteomes" id="UP000287188"/>
    </source>
</evidence>
<accession>A0A402AUG3</accession>
<dbReference type="EMBL" id="BIFS01000002">
    <property type="protein sequence ID" value="GCE22734.1"/>
    <property type="molecule type" value="Genomic_DNA"/>
</dbReference>
<dbReference type="AlphaFoldDB" id="A0A402AUG3"/>
<sequence>MVTFKVLIKYWGPLSAEEVFDCPEAAGELLFEEALAPLATLLLPLLNE</sequence>
<comment type="caution">
    <text evidence="1">The sequence shown here is derived from an EMBL/GenBank/DDBJ whole genome shotgun (WGS) entry which is preliminary data.</text>
</comment>
<gene>
    <name evidence="1" type="ORF">KDK_65340</name>
</gene>